<dbReference type="SUPFAM" id="SSF54523">
    <property type="entry name" value="Pili subunits"/>
    <property type="match status" value="1"/>
</dbReference>
<dbReference type="Proteomes" id="UP000594464">
    <property type="component" value="Chromosome"/>
</dbReference>
<evidence type="ECO:0000256" key="1">
    <source>
        <dbReference type="SAM" id="Phobius"/>
    </source>
</evidence>
<evidence type="ECO:0000313" key="3">
    <source>
        <dbReference type="Proteomes" id="UP000594464"/>
    </source>
</evidence>
<protein>
    <submittedName>
        <fullName evidence="2">Prepilin-type N-terminal cleavage/methylation domain-containing protein</fullName>
    </submittedName>
</protein>
<gene>
    <name evidence="2" type="ORF">G3M78_07110</name>
</gene>
<dbReference type="EMBL" id="CP048620">
    <property type="protein sequence ID" value="QPJ65168.1"/>
    <property type="molecule type" value="Genomic_DNA"/>
</dbReference>
<organism evidence="2 3">
    <name type="scientific">Candidatus Nitrohelix vancouverensis</name>
    <dbReference type="NCBI Taxonomy" id="2705534"/>
    <lineage>
        <taxon>Bacteria</taxon>
        <taxon>Pseudomonadati</taxon>
        <taxon>Nitrospinota/Tectimicrobiota group</taxon>
        <taxon>Nitrospinota</taxon>
        <taxon>Nitrospinia</taxon>
        <taxon>Nitrospinales</taxon>
        <taxon>Nitrospinaceae</taxon>
        <taxon>Candidatus Nitrohelix</taxon>
    </lineage>
</organism>
<keyword evidence="1" id="KW-0472">Membrane</keyword>
<accession>A0A7T0C269</accession>
<dbReference type="InterPro" id="IPR012902">
    <property type="entry name" value="N_methyl_site"/>
</dbReference>
<keyword evidence="1" id="KW-0812">Transmembrane</keyword>
<sequence>MTRRVRTDNRRGGEAGFTLIELIIGMVLIGILGGFSVQFLSRTMQMGQLVSGQKSLVDEAKIALDRMAREVRFANSIASFTSTSITITTSGYAQDTSTNVSYSYSGGVLTRTGDVSGAHTIAENISSFSITQSGSSFYEFKMTLTDTDGQNFKLMTAVFPRSKVGV</sequence>
<keyword evidence="1" id="KW-1133">Transmembrane helix</keyword>
<dbReference type="AlphaFoldDB" id="A0A7T0C269"/>
<evidence type="ECO:0000313" key="2">
    <source>
        <dbReference type="EMBL" id="QPJ65168.1"/>
    </source>
</evidence>
<name>A0A7T0C269_9BACT</name>
<dbReference type="Pfam" id="PF07963">
    <property type="entry name" value="N_methyl"/>
    <property type="match status" value="1"/>
</dbReference>
<dbReference type="NCBIfam" id="TIGR02532">
    <property type="entry name" value="IV_pilin_GFxxxE"/>
    <property type="match status" value="1"/>
</dbReference>
<feature type="transmembrane region" description="Helical" evidence="1">
    <location>
        <begin position="20"/>
        <end position="40"/>
    </location>
</feature>
<dbReference type="InterPro" id="IPR045584">
    <property type="entry name" value="Pilin-like"/>
</dbReference>
<dbReference type="Gene3D" id="3.30.700.10">
    <property type="entry name" value="Glycoprotein, Type 4 Pilin"/>
    <property type="match status" value="1"/>
</dbReference>
<reference evidence="3" key="1">
    <citation type="submission" date="2020-02" db="EMBL/GenBank/DDBJ databases">
        <title>Genomic and physiological characterization of two novel Nitrospinaceae genera.</title>
        <authorList>
            <person name="Mueller A.J."/>
            <person name="Jung M.-Y."/>
            <person name="Strachan C.R."/>
            <person name="Herbold C.W."/>
            <person name="Kirkegaard R.H."/>
            <person name="Daims H."/>
        </authorList>
    </citation>
    <scope>NUCLEOTIDE SEQUENCE [LARGE SCALE GENOMIC DNA]</scope>
</reference>
<proteinExistence type="predicted"/>
<dbReference type="KEGG" id="nva:G3M78_07110"/>